<accession>E1IFB8</accession>
<feature type="compositionally biased region" description="Pro residues" evidence="1">
    <location>
        <begin position="778"/>
        <end position="793"/>
    </location>
</feature>
<dbReference type="AlphaFoldDB" id="E1IFB8"/>
<feature type="region of interest" description="Disordered" evidence="1">
    <location>
        <begin position="716"/>
        <end position="821"/>
    </location>
</feature>
<dbReference type="OrthoDB" id="135407at2"/>
<dbReference type="eggNOG" id="COG1205">
    <property type="taxonomic scope" value="Bacteria"/>
</dbReference>
<feature type="compositionally biased region" description="Pro residues" evidence="1">
    <location>
        <begin position="758"/>
        <end position="769"/>
    </location>
</feature>
<keyword evidence="2" id="KW-0067">ATP-binding</keyword>
<dbReference type="EMBL" id="ADVR01000087">
    <property type="protein sequence ID" value="EFO80123.1"/>
    <property type="molecule type" value="Genomic_DNA"/>
</dbReference>
<keyword evidence="2" id="KW-0547">Nucleotide-binding</keyword>
<proteinExistence type="predicted"/>
<evidence type="ECO:0000256" key="1">
    <source>
        <dbReference type="SAM" id="MobiDB-lite"/>
    </source>
</evidence>
<dbReference type="InterPro" id="IPR027417">
    <property type="entry name" value="P-loop_NTPase"/>
</dbReference>
<protein>
    <submittedName>
        <fullName evidence="2">Helicase</fullName>
    </submittedName>
</protein>
<organism evidence="2 3">
    <name type="scientific">Oscillochloris trichoides DG-6</name>
    <dbReference type="NCBI Taxonomy" id="765420"/>
    <lineage>
        <taxon>Bacteria</taxon>
        <taxon>Bacillati</taxon>
        <taxon>Chloroflexota</taxon>
        <taxon>Chloroflexia</taxon>
        <taxon>Chloroflexales</taxon>
        <taxon>Chloroflexineae</taxon>
        <taxon>Oscillochloridaceae</taxon>
        <taxon>Oscillochloris</taxon>
    </lineage>
</organism>
<dbReference type="GO" id="GO:0004386">
    <property type="term" value="F:helicase activity"/>
    <property type="evidence" value="ECO:0007669"/>
    <property type="project" value="UniProtKB-KW"/>
</dbReference>
<dbReference type="PANTHER" id="PTHR36963">
    <property type="entry name" value="HELICASE"/>
    <property type="match status" value="1"/>
</dbReference>
<dbReference type="STRING" id="765420.OSCT_2019"/>
<comment type="caution">
    <text evidence="2">The sequence shown here is derived from an EMBL/GenBank/DDBJ whole genome shotgun (WGS) entry which is preliminary data.</text>
</comment>
<keyword evidence="2" id="KW-0347">Helicase</keyword>
<feature type="compositionally biased region" description="Pro residues" evidence="1">
    <location>
        <begin position="716"/>
        <end position="725"/>
    </location>
</feature>
<feature type="compositionally biased region" description="Basic and acidic residues" evidence="1">
    <location>
        <begin position="806"/>
        <end position="821"/>
    </location>
</feature>
<gene>
    <name evidence="2" type="ORF">OSCT_2019</name>
</gene>
<dbReference type="Proteomes" id="UP000054010">
    <property type="component" value="Unassembled WGS sequence"/>
</dbReference>
<reference evidence="2 3" key="1">
    <citation type="journal article" date="2011" name="J. Bacteriol.">
        <title>Draft genome sequence of the anoxygenic filamentous phototrophic bacterium Oscillochloris trichoides subsp. DG-6.</title>
        <authorList>
            <person name="Kuznetsov B.B."/>
            <person name="Ivanovsky R.N."/>
            <person name="Keppen O.I."/>
            <person name="Sukhacheva M.V."/>
            <person name="Bumazhkin B.K."/>
            <person name="Patutina E.O."/>
            <person name="Beletsky A.V."/>
            <person name="Mardanov A.V."/>
            <person name="Baslerov R.V."/>
            <person name="Panteleeva A.N."/>
            <person name="Kolganova T.V."/>
            <person name="Ravin N.V."/>
            <person name="Skryabin K.G."/>
        </authorList>
    </citation>
    <scope>NUCLEOTIDE SEQUENCE [LARGE SCALE GENOMIC DNA]</scope>
    <source>
        <strain evidence="2 3">DG-6</strain>
    </source>
</reference>
<dbReference type="Gene3D" id="3.40.50.300">
    <property type="entry name" value="P-loop containing nucleotide triphosphate hydrolases"/>
    <property type="match status" value="1"/>
</dbReference>
<dbReference type="PRINTS" id="PR01217">
    <property type="entry name" value="PRICHEXTENSN"/>
</dbReference>
<name>E1IFB8_9CHLR</name>
<dbReference type="HOGENOM" id="CLU_329790_0_0_0"/>
<evidence type="ECO:0000313" key="3">
    <source>
        <dbReference type="Proteomes" id="UP000054010"/>
    </source>
</evidence>
<evidence type="ECO:0000313" key="2">
    <source>
        <dbReference type="EMBL" id="EFO80123.1"/>
    </source>
</evidence>
<dbReference type="PANTHER" id="PTHR36963:SF2">
    <property type="entry name" value="TNFR-CYS DOMAIN-CONTAINING PROTEIN"/>
    <property type="match status" value="1"/>
</dbReference>
<keyword evidence="3" id="KW-1185">Reference proteome</keyword>
<feature type="compositionally biased region" description="Pro residues" evidence="1">
    <location>
        <begin position="738"/>
        <end position="749"/>
    </location>
</feature>
<sequence>MATDILEVLHNLARQRSRGEINPLLALRHLPQRPGTRISHLSINQPLAQAWIALTGQPFRQHQSLSIAALRRGEPFVLVGGGVNLRQTLHLLALDVLLSDQSATALLLVPDADAAALHLAELQRLTATLTPPLAVASVQGEQVRAAFHARLVVATPTALHERMLRYHDRAWQGFWSRLQVVFLADVHRYTGVAAAHLTSLLLRLQRLASAPLFFGASVVETEQAHTVLELCLGRQWRSFPVDDVPRPRVSLALWRVGADRLRETLALALGLQRAGLTVHLLASDLETPLLRSLLGSDVRGVSVGRSLQDAQVVILAGVMVGPSALREAIECGAHVVVQILADDPTERTMLRLALREPAHLPWLDDRAPTWLAAPANAYVLAQHLVCAASERPITATEVETWQVASIINRLEAHQQLMLLPDHEATWQPLPSVSDPYPGFDLYAAGVPATHGVDERGQLLATLDSAAFDRWAFPDAALPPLRGGYRVMARDDQDLQLTLRLALDDRRTFPLRQCHVRVRDCRARRMLHGCEVAWGRVVIDEEIYAYRETVGAAAAQEVHLHAPLATSWGAPALWVDLPFAIKPLGQMIGWSLASALCLRTLLGLTDLVPAYDAEAQRIYLVDAQPGGNGLALWLYTQLEELLPLAYDIALDSRSDALLEPLARVDMDWMLALLGGWRDHVPPPVVVLPEVPPPPVVVLPDPPPVMVLPEAPPPVVMAPEAPPPAPKRPAKPRGRRVPDPEPPAEPPAPPKPRGRRVPDPEPPAEPPAPPKPRGRHVPDPEPPAEPPAPSPPEPLPDAAAMVARLRRMREQREKRDNQSKQES</sequence>
<keyword evidence="2" id="KW-0378">Hydrolase</keyword>